<dbReference type="EMBL" id="MU001670">
    <property type="protein sequence ID" value="KAF2462232.1"/>
    <property type="molecule type" value="Genomic_DNA"/>
</dbReference>
<dbReference type="Pfam" id="PF00320">
    <property type="entry name" value="GATA"/>
    <property type="match status" value="1"/>
</dbReference>
<dbReference type="Proteomes" id="UP000799766">
    <property type="component" value="Unassembled WGS sequence"/>
</dbReference>
<feature type="compositionally biased region" description="Polar residues" evidence="7">
    <location>
        <begin position="237"/>
        <end position="254"/>
    </location>
</feature>
<dbReference type="InterPro" id="IPR013088">
    <property type="entry name" value="Znf_NHR/GATA"/>
</dbReference>
<keyword evidence="3" id="KW-0862">Zinc</keyword>
<feature type="region of interest" description="Disordered" evidence="7">
    <location>
        <begin position="1"/>
        <end position="347"/>
    </location>
</feature>
<feature type="compositionally biased region" description="Low complexity" evidence="7">
    <location>
        <begin position="95"/>
        <end position="109"/>
    </location>
</feature>
<gene>
    <name evidence="9" type="ORF">BDY21DRAFT_10161</name>
</gene>
<feature type="compositionally biased region" description="Polar residues" evidence="7">
    <location>
        <begin position="111"/>
        <end position="120"/>
    </location>
</feature>
<dbReference type="PROSITE" id="PS00344">
    <property type="entry name" value="GATA_ZN_FINGER_1"/>
    <property type="match status" value="1"/>
</dbReference>
<evidence type="ECO:0000259" key="8">
    <source>
        <dbReference type="PROSITE" id="PS50114"/>
    </source>
</evidence>
<dbReference type="OrthoDB" id="2162994at2759"/>
<evidence type="ECO:0000256" key="4">
    <source>
        <dbReference type="ARBA" id="ARBA00023015"/>
    </source>
</evidence>
<proteinExistence type="predicted"/>
<feature type="compositionally biased region" description="Basic and acidic residues" evidence="7">
    <location>
        <begin position="63"/>
        <end position="72"/>
    </location>
</feature>
<feature type="region of interest" description="Disordered" evidence="7">
    <location>
        <begin position="522"/>
        <end position="546"/>
    </location>
</feature>
<accession>A0A6A6PEI1</accession>
<keyword evidence="10" id="KW-1185">Reference proteome</keyword>
<dbReference type="GO" id="GO:0008270">
    <property type="term" value="F:zinc ion binding"/>
    <property type="evidence" value="ECO:0007669"/>
    <property type="project" value="UniProtKB-KW"/>
</dbReference>
<reference evidence="9" key="1">
    <citation type="journal article" date="2020" name="Stud. Mycol.">
        <title>101 Dothideomycetes genomes: a test case for predicting lifestyles and emergence of pathogens.</title>
        <authorList>
            <person name="Haridas S."/>
            <person name="Albert R."/>
            <person name="Binder M."/>
            <person name="Bloem J."/>
            <person name="Labutti K."/>
            <person name="Salamov A."/>
            <person name="Andreopoulos B."/>
            <person name="Baker S."/>
            <person name="Barry K."/>
            <person name="Bills G."/>
            <person name="Bluhm B."/>
            <person name="Cannon C."/>
            <person name="Castanera R."/>
            <person name="Culley D."/>
            <person name="Daum C."/>
            <person name="Ezra D."/>
            <person name="Gonzalez J."/>
            <person name="Henrissat B."/>
            <person name="Kuo A."/>
            <person name="Liang C."/>
            <person name="Lipzen A."/>
            <person name="Lutzoni F."/>
            <person name="Magnuson J."/>
            <person name="Mondo S."/>
            <person name="Nolan M."/>
            <person name="Ohm R."/>
            <person name="Pangilinan J."/>
            <person name="Park H.-J."/>
            <person name="Ramirez L."/>
            <person name="Alfaro M."/>
            <person name="Sun H."/>
            <person name="Tritt A."/>
            <person name="Yoshinaga Y."/>
            <person name="Zwiers L.-H."/>
            <person name="Turgeon B."/>
            <person name="Goodwin S."/>
            <person name="Spatafora J."/>
            <person name="Crous P."/>
            <person name="Grigoriev I."/>
        </authorList>
    </citation>
    <scope>NUCLEOTIDE SEQUENCE</scope>
    <source>
        <strain evidence="9">ATCC 16933</strain>
    </source>
</reference>
<evidence type="ECO:0000313" key="10">
    <source>
        <dbReference type="Proteomes" id="UP000799766"/>
    </source>
</evidence>
<dbReference type="GO" id="GO:0043565">
    <property type="term" value="F:sequence-specific DNA binding"/>
    <property type="evidence" value="ECO:0007669"/>
    <property type="project" value="InterPro"/>
</dbReference>
<name>A0A6A6PEI1_9PEZI</name>
<dbReference type="PROSITE" id="PS50114">
    <property type="entry name" value="GATA_ZN_FINGER_2"/>
    <property type="match status" value="1"/>
</dbReference>
<evidence type="ECO:0000313" key="9">
    <source>
        <dbReference type="EMBL" id="KAF2462232.1"/>
    </source>
</evidence>
<dbReference type="SMART" id="SM00401">
    <property type="entry name" value="ZnF_GATA"/>
    <property type="match status" value="1"/>
</dbReference>
<organism evidence="9 10">
    <name type="scientific">Lineolata rhizophorae</name>
    <dbReference type="NCBI Taxonomy" id="578093"/>
    <lineage>
        <taxon>Eukaryota</taxon>
        <taxon>Fungi</taxon>
        <taxon>Dikarya</taxon>
        <taxon>Ascomycota</taxon>
        <taxon>Pezizomycotina</taxon>
        <taxon>Dothideomycetes</taxon>
        <taxon>Dothideomycetes incertae sedis</taxon>
        <taxon>Lineolatales</taxon>
        <taxon>Lineolataceae</taxon>
        <taxon>Lineolata</taxon>
    </lineage>
</organism>
<dbReference type="AlphaFoldDB" id="A0A6A6PEI1"/>
<evidence type="ECO:0000256" key="2">
    <source>
        <dbReference type="ARBA" id="ARBA00022771"/>
    </source>
</evidence>
<keyword evidence="1" id="KW-0479">Metal-binding</keyword>
<evidence type="ECO:0000256" key="1">
    <source>
        <dbReference type="ARBA" id="ARBA00022723"/>
    </source>
</evidence>
<feature type="region of interest" description="Disordered" evidence="7">
    <location>
        <begin position="443"/>
        <end position="497"/>
    </location>
</feature>
<feature type="domain" description="GATA-type" evidence="8">
    <location>
        <begin position="481"/>
        <end position="511"/>
    </location>
</feature>
<dbReference type="SUPFAM" id="SSF57716">
    <property type="entry name" value="Glucocorticoid receptor-like (DNA-binding domain)"/>
    <property type="match status" value="1"/>
</dbReference>
<keyword evidence="5" id="KW-0804">Transcription</keyword>
<evidence type="ECO:0000256" key="5">
    <source>
        <dbReference type="ARBA" id="ARBA00023163"/>
    </source>
</evidence>
<feature type="compositionally biased region" description="Pro residues" evidence="7">
    <location>
        <begin position="134"/>
        <end position="144"/>
    </location>
</feature>
<sequence length="546" mass="59247">MSLDVEKLRREEDYQRKQSSANMLSPSYPYSNPPPPYSHPPTSSSAPSSGGLSGLISPPQSRRTSDPEHEPRISPAKQSLPSIHEALNAGPPLSYPSQTPTSATSTAPPFYQQQPPTQSPLDPARRSFGTEPSSQPPPPPPTSFPQPATRSPYSTSAPPPPPSQPQSAPPPPPPPPPPSQQQQQPPPPQPHHQQQPHPSQPQQHQSASQPAQPDPSRLQLFQTAHNPKLPSLPLLRTAQSPVNSGRPNLPLSSFQQQQPPQQESPRYDQAPHTTGSLNPPYGFSPYPSQQPFSAPPHGTHASGYPPSATFSAPPRYPSWRDDMGPGAPRPEDGNPAAGRPEATYGDSVKRHLETFDLEASLNEIASHSQSLVNFAQHYRQQAHGYQRSGITPDSLPTEEELKKMDGLAEYVRQCVGRIGEVVKQNDIARRQQQELAKDAHYKANGYEPHNDQGQYQDDPKGGGFAGSDPKKRRGRAAPPGRCHSCNRAETPEWRRGPDGARTLCNACGLHYAKLTRKLASHKGATVGSSNLRPKSMAPHGPHSPAP</sequence>
<protein>
    <recommendedName>
        <fullName evidence="8">GATA-type domain-containing protein</fullName>
    </recommendedName>
</protein>
<evidence type="ECO:0000256" key="3">
    <source>
        <dbReference type="ARBA" id="ARBA00022833"/>
    </source>
</evidence>
<keyword evidence="4" id="KW-0805">Transcription regulation</keyword>
<evidence type="ECO:0000256" key="7">
    <source>
        <dbReference type="SAM" id="MobiDB-lite"/>
    </source>
</evidence>
<dbReference type="Gene3D" id="3.30.50.10">
    <property type="entry name" value="Erythroid Transcription Factor GATA-1, subunit A"/>
    <property type="match status" value="1"/>
</dbReference>
<dbReference type="GO" id="GO:0006355">
    <property type="term" value="P:regulation of DNA-templated transcription"/>
    <property type="evidence" value="ECO:0007669"/>
    <property type="project" value="InterPro"/>
</dbReference>
<dbReference type="PANTHER" id="PTHR47172:SF24">
    <property type="entry name" value="GATA ZINC FINGER DOMAIN-CONTAINING PROTEIN 14-RELATED"/>
    <property type="match status" value="1"/>
</dbReference>
<feature type="compositionally biased region" description="Low complexity" evidence="7">
    <location>
        <begin position="40"/>
        <end position="61"/>
    </location>
</feature>
<dbReference type="CDD" id="cd00202">
    <property type="entry name" value="ZnF_GATA"/>
    <property type="match status" value="1"/>
</dbReference>
<dbReference type="InterPro" id="IPR000679">
    <property type="entry name" value="Znf_GATA"/>
</dbReference>
<feature type="compositionally biased region" description="Low complexity" evidence="7">
    <location>
        <begin position="191"/>
        <end position="211"/>
    </location>
</feature>
<dbReference type="PANTHER" id="PTHR47172">
    <property type="entry name" value="OS01G0976800 PROTEIN"/>
    <property type="match status" value="1"/>
</dbReference>
<keyword evidence="2 6" id="KW-0863">Zinc-finger</keyword>
<evidence type="ECO:0000256" key="6">
    <source>
        <dbReference type="PROSITE-ProRule" id="PRU00094"/>
    </source>
</evidence>
<feature type="compositionally biased region" description="Pro residues" evidence="7">
    <location>
        <begin position="157"/>
        <end position="190"/>
    </location>
</feature>
<feature type="compositionally biased region" description="Basic and acidic residues" evidence="7">
    <location>
        <begin position="1"/>
        <end position="16"/>
    </location>
</feature>